<reference evidence="2" key="1">
    <citation type="submission" date="2007-07" db="EMBL/GenBank/DDBJ databases">
        <title>Identification and cloning of neuropeptides and putative secretory products from Tritonia diomedea.</title>
        <authorList>
            <person name="Kohn A.B."/>
            <person name="Moroz L.L."/>
        </authorList>
    </citation>
    <scope>NUCLEOTIDE SEQUENCE</scope>
</reference>
<dbReference type="AlphaFoldDB" id="I1SKI4"/>
<feature type="signal peptide" evidence="1">
    <location>
        <begin position="1"/>
        <end position="28"/>
    </location>
</feature>
<keyword evidence="1" id="KW-0732">Signal</keyword>
<organism evidence="2">
    <name type="scientific">Tritonia tetraquetra</name>
    <dbReference type="NCBI Taxonomy" id="2780533"/>
    <lineage>
        <taxon>Eukaryota</taxon>
        <taxon>Metazoa</taxon>
        <taxon>Spiralia</taxon>
        <taxon>Lophotrochozoa</taxon>
        <taxon>Mollusca</taxon>
        <taxon>Gastropoda</taxon>
        <taxon>Heterobranchia</taxon>
        <taxon>Euthyneura</taxon>
        <taxon>Nudipleura</taxon>
        <taxon>Nudibranchia</taxon>
        <taxon>Cladobranchia</taxon>
        <taxon>Dendronotoidea</taxon>
        <taxon>Tritoniidae</taxon>
        <taxon>Tritonia</taxon>
    </lineage>
</organism>
<proteinExistence type="evidence at transcript level"/>
<name>I1SKI4_9GAST</name>
<evidence type="ECO:0000256" key="1">
    <source>
        <dbReference type="SAM" id="SignalP"/>
    </source>
</evidence>
<evidence type="ECO:0000313" key="2">
    <source>
        <dbReference type="EMBL" id="ABU82761.1"/>
    </source>
</evidence>
<protein>
    <submittedName>
        <fullName evidence="2">Neurotrophic-like factor</fullName>
    </submittedName>
</protein>
<accession>I1SKI4</accession>
<feature type="chain" id="PRO_5003652295" evidence="1">
    <location>
        <begin position="29"/>
        <end position="139"/>
    </location>
</feature>
<sequence>MTGQVTMTSAAVAVVFLFLVNVAPVTMTSDPGAMLCERVCWDENTLAEQCEQDNGCDAGVQSSDAYMHCIDPCYVEAASCFMMCHTNFQRILNVCREVCTDITTYLQCANNCFIDRALRLKFGQRNQVPESGPPPPPGA</sequence>
<dbReference type="EMBL" id="EU017522">
    <property type="protein sequence ID" value="ABU82761.1"/>
    <property type="molecule type" value="mRNA"/>
</dbReference>